<evidence type="ECO:0000256" key="14">
    <source>
        <dbReference type="ARBA" id="ARBA00048524"/>
    </source>
</evidence>
<dbReference type="AlphaFoldDB" id="A0A8I6RBB9"/>
<keyword evidence="10" id="KW-0067">ATP-binding</keyword>
<dbReference type="GO" id="GO:0009443">
    <property type="term" value="P:pyridoxal 5'-phosphate salvage"/>
    <property type="evidence" value="ECO:0007669"/>
    <property type="project" value="InterPro"/>
</dbReference>
<comment type="catalytic activity">
    <reaction evidence="13">
        <text>pyridoxal + ATP = pyridoxal 5'-phosphate + ADP + H(+)</text>
        <dbReference type="Rhea" id="RHEA:10224"/>
        <dbReference type="ChEBI" id="CHEBI:15378"/>
        <dbReference type="ChEBI" id="CHEBI:17310"/>
        <dbReference type="ChEBI" id="CHEBI:30616"/>
        <dbReference type="ChEBI" id="CHEBI:456216"/>
        <dbReference type="ChEBI" id="CHEBI:597326"/>
        <dbReference type="EC" id="2.7.1.35"/>
    </reaction>
    <physiologicalReaction direction="left-to-right" evidence="13">
        <dbReference type="Rhea" id="RHEA:10225"/>
    </physiologicalReaction>
</comment>
<dbReference type="OMA" id="HTQYGQW"/>
<organism evidence="16 17">
    <name type="scientific">Cimex lectularius</name>
    <name type="common">Bed bug</name>
    <name type="synonym">Acanthia lectularia</name>
    <dbReference type="NCBI Taxonomy" id="79782"/>
    <lineage>
        <taxon>Eukaryota</taxon>
        <taxon>Metazoa</taxon>
        <taxon>Ecdysozoa</taxon>
        <taxon>Arthropoda</taxon>
        <taxon>Hexapoda</taxon>
        <taxon>Insecta</taxon>
        <taxon>Pterygota</taxon>
        <taxon>Neoptera</taxon>
        <taxon>Paraneoptera</taxon>
        <taxon>Hemiptera</taxon>
        <taxon>Heteroptera</taxon>
        <taxon>Panheteroptera</taxon>
        <taxon>Cimicomorpha</taxon>
        <taxon>Cimicidae</taxon>
        <taxon>Cimex</taxon>
    </lineage>
</organism>
<dbReference type="GO" id="GO:0005829">
    <property type="term" value="C:cytosol"/>
    <property type="evidence" value="ECO:0007669"/>
    <property type="project" value="TreeGrafter"/>
</dbReference>
<accession>A0A8I6RBB9</accession>
<dbReference type="Gene3D" id="3.40.1190.20">
    <property type="match status" value="1"/>
</dbReference>
<evidence type="ECO:0000256" key="11">
    <source>
        <dbReference type="ARBA" id="ARBA00032808"/>
    </source>
</evidence>
<comment type="pathway">
    <text evidence="1">Cofactor metabolism; pyridoxal 5'-phosphate salvage; pyridoxamine 5'-phosphate from pyridoxamine: step 1/1.</text>
</comment>
<dbReference type="KEGG" id="clec:106662866"/>
<proteinExistence type="inferred from homology"/>
<dbReference type="NCBIfam" id="TIGR00687">
    <property type="entry name" value="pyridox_kin"/>
    <property type="match status" value="1"/>
</dbReference>
<dbReference type="UniPathway" id="UPA01068">
    <property type="reaction ID" value="UER00298"/>
</dbReference>
<dbReference type="RefSeq" id="XP_014242768.2">
    <property type="nucleotide sequence ID" value="XM_014387282.2"/>
</dbReference>
<evidence type="ECO:0000256" key="13">
    <source>
        <dbReference type="ARBA" id="ARBA00047377"/>
    </source>
</evidence>
<dbReference type="GeneID" id="106662866"/>
<dbReference type="EnsemblMetazoa" id="XM_014387282.2">
    <property type="protein sequence ID" value="XP_014242768.2"/>
    <property type="gene ID" value="LOC106662866"/>
</dbReference>
<comment type="similarity">
    <text evidence="4">Belongs to the pyridoxine kinase family.</text>
</comment>
<keyword evidence="7" id="KW-0808">Transferase</keyword>
<dbReference type="GO" id="GO:0005524">
    <property type="term" value="F:ATP binding"/>
    <property type="evidence" value="ECO:0007669"/>
    <property type="project" value="UniProtKB-KW"/>
</dbReference>
<dbReference type="PANTHER" id="PTHR10534">
    <property type="entry name" value="PYRIDOXAL KINASE"/>
    <property type="match status" value="1"/>
</dbReference>
<keyword evidence="8" id="KW-0547">Nucleotide-binding</keyword>
<evidence type="ECO:0000259" key="15">
    <source>
        <dbReference type="Pfam" id="PF08543"/>
    </source>
</evidence>
<feature type="domain" description="Pyridoxamine kinase/Phosphomethylpyrimidine kinase" evidence="15">
    <location>
        <begin position="128"/>
        <end position="300"/>
    </location>
</feature>
<comment type="pathway">
    <text evidence="2">Cofactor metabolism; pyridoxal 5'-phosphate salvage; pyridoxine 5'-phosphate from pyridoxine: step 1/1.</text>
</comment>
<evidence type="ECO:0000256" key="1">
    <source>
        <dbReference type="ARBA" id="ARBA00004750"/>
    </source>
</evidence>
<comment type="catalytic activity">
    <reaction evidence="14">
        <text>pyridoxine + ATP = pyridoxine 5'-phosphate + ADP + H(+)</text>
        <dbReference type="Rhea" id="RHEA:25108"/>
        <dbReference type="ChEBI" id="CHEBI:15378"/>
        <dbReference type="ChEBI" id="CHEBI:16709"/>
        <dbReference type="ChEBI" id="CHEBI:30616"/>
        <dbReference type="ChEBI" id="CHEBI:58589"/>
        <dbReference type="ChEBI" id="CHEBI:456216"/>
        <dbReference type="EC" id="2.7.1.35"/>
    </reaction>
    <physiologicalReaction direction="left-to-right" evidence="14">
        <dbReference type="Rhea" id="RHEA:25109"/>
    </physiologicalReaction>
</comment>
<evidence type="ECO:0000256" key="12">
    <source>
        <dbReference type="ARBA" id="ARBA00047310"/>
    </source>
</evidence>
<evidence type="ECO:0000256" key="3">
    <source>
        <dbReference type="ARBA" id="ARBA00005210"/>
    </source>
</evidence>
<evidence type="ECO:0000313" key="17">
    <source>
        <dbReference type="Proteomes" id="UP000494040"/>
    </source>
</evidence>
<dbReference type="Proteomes" id="UP000494040">
    <property type="component" value="Unassembled WGS sequence"/>
</dbReference>
<dbReference type="Pfam" id="PF08543">
    <property type="entry name" value="Phos_pyr_kin"/>
    <property type="match status" value="1"/>
</dbReference>
<keyword evidence="9" id="KW-0418">Kinase</keyword>
<evidence type="ECO:0000256" key="8">
    <source>
        <dbReference type="ARBA" id="ARBA00022741"/>
    </source>
</evidence>
<dbReference type="InterPro" id="IPR004625">
    <property type="entry name" value="PyrdxlKinase"/>
</dbReference>
<protein>
    <recommendedName>
        <fullName evidence="6">Pyridoxal kinase</fullName>
        <ecNumber evidence="5">2.7.1.35</ecNumber>
    </recommendedName>
    <alternativeName>
        <fullName evidence="11">Pyridoxine kinase</fullName>
    </alternativeName>
</protein>
<evidence type="ECO:0000256" key="7">
    <source>
        <dbReference type="ARBA" id="ARBA00022679"/>
    </source>
</evidence>
<dbReference type="SUPFAM" id="SSF53613">
    <property type="entry name" value="Ribokinase-like"/>
    <property type="match status" value="1"/>
</dbReference>
<evidence type="ECO:0000256" key="5">
    <source>
        <dbReference type="ARBA" id="ARBA00012104"/>
    </source>
</evidence>
<evidence type="ECO:0000313" key="16">
    <source>
        <dbReference type="EnsemblMetazoa" id="XP_014242768.2"/>
    </source>
</evidence>
<dbReference type="CDD" id="cd01173">
    <property type="entry name" value="pyridoxal_pyridoxamine_kinase"/>
    <property type="match status" value="1"/>
</dbReference>
<evidence type="ECO:0000256" key="10">
    <source>
        <dbReference type="ARBA" id="ARBA00022840"/>
    </source>
</evidence>
<keyword evidence="17" id="KW-1185">Reference proteome</keyword>
<dbReference type="OrthoDB" id="2104723at2759"/>
<dbReference type="PANTHER" id="PTHR10534:SF2">
    <property type="entry name" value="PYRIDOXAL KINASE"/>
    <property type="match status" value="1"/>
</dbReference>
<comment type="catalytic activity">
    <reaction evidence="12">
        <text>pyridoxamine + ATP = pyridoxamine 5'-phosphate + ADP + H(+)</text>
        <dbReference type="Rhea" id="RHEA:25104"/>
        <dbReference type="ChEBI" id="CHEBI:15378"/>
        <dbReference type="ChEBI" id="CHEBI:30616"/>
        <dbReference type="ChEBI" id="CHEBI:57761"/>
        <dbReference type="ChEBI" id="CHEBI:58451"/>
        <dbReference type="ChEBI" id="CHEBI:456216"/>
        <dbReference type="EC" id="2.7.1.35"/>
    </reaction>
    <physiologicalReaction direction="left-to-right" evidence="12">
        <dbReference type="Rhea" id="RHEA:25105"/>
    </physiologicalReaction>
</comment>
<sequence>MTVTQNQLHKISYVTLSTDIEAHSIVFQTVADMESPRVLSIQSHVVHGYVGNKSATFPLQVLGFEVDPINSVQLSNHTGYKSFKGQILNENDLSKFYYDLIESLKHNNLLNYTHLLTGYVGSPSFLNKIVDLVKELRQINPNLVYVCDPVMGDNGKLYVPESLLPIYQDLLIPLADVITPNQFELELLTGHKINSIDDAWTAINTFHNKSNCSTVIVSSSNLGTENELIALASSNAGGKEKRVLLKFPKLPGNFTGTGDLFAALFLAWNYKTKNNLTKSLEYTISTLQSLLKRTLNIAKESSNGQPLTHAQLELKIIQSKNDIEDPKVTVQAVEL</sequence>
<name>A0A8I6RBB9_CIMLE</name>
<reference evidence="16" key="1">
    <citation type="submission" date="2022-01" db="UniProtKB">
        <authorList>
            <consortium name="EnsemblMetazoa"/>
        </authorList>
    </citation>
    <scope>IDENTIFICATION</scope>
</reference>
<dbReference type="EC" id="2.7.1.35" evidence="5"/>
<dbReference type="GO" id="GO:0008478">
    <property type="term" value="F:pyridoxal kinase activity"/>
    <property type="evidence" value="ECO:0007669"/>
    <property type="project" value="UniProtKB-EC"/>
</dbReference>
<dbReference type="InterPro" id="IPR029056">
    <property type="entry name" value="Ribokinase-like"/>
</dbReference>
<evidence type="ECO:0000256" key="6">
    <source>
        <dbReference type="ARBA" id="ARBA00018134"/>
    </source>
</evidence>
<evidence type="ECO:0000256" key="9">
    <source>
        <dbReference type="ARBA" id="ARBA00022777"/>
    </source>
</evidence>
<evidence type="ECO:0000256" key="4">
    <source>
        <dbReference type="ARBA" id="ARBA00008805"/>
    </source>
</evidence>
<comment type="pathway">
    <text evidence="3">Cofactor metabolism; pyridoxal 5'-phosphate salvage; pyridoxal 5'-phosphate from pyridoxal: step 1/1.</text>
</comment>
<dbReference type="InterPro" id="IPR013749">
    <property type="entry name" value="PM/HMP-P_kinase-1"/>
</dbReference>
<evidence type="ECO:0000256" key="2">
    <source>
        <dbReference type="ARBA" id="ARBA00004835"/>
    </source>
</evidence>